<keyword evidence="4" id="KW-0812">Transmembrane</keyword>
<evidence type="ECO:0000256" key="2">
    <source>
        <dbReference type="ARBA" id="ARBA00022676"/>
    </source>
</evidence>
<reference evidence="6" key="1">
    <citation type="submission" date="2021-03" db="EMBL/GenBank/DDBJ databases">
        <title>The complete genome sequence of Acetobacter sp. TBRC 12339.</title>
        <authorList>
            <person name="Charoenyingcharoen P."/>
            <person name="Yukphan P."/>
        </authorList>
    </citation>
    <scope>NUCLEOTIDE SEQUENCE</scope>
    <source>
        <strain evidence="6">TBRC 12339</strain>
    </source>
</reference>
<keyword evidence="4" id="KW-1133">Transmembrane helix</keyword>
<dbReference type="Pfam" id="PF00535">
    <property type="entry name" value="Glycos_transf_2"/>
    <property type="match status" value="1"/>
</dbReference>
<dbReference type="PANTHER" id="PTHR43179:SF12">
    <property type="entry name" value="GALACTOFURANOSYLTRANSFERASE GLFT2"/>
    <property type="match status" value="1"/>
</dbReference>
<gene>
    <name evidence="6" type="ORF">J2D77_01450</name>
</gene>
<keyword evidence="4" id="KW-0472">Membrane</keyword>
<evidence type="ECO:0000259" key="5">
    <source>
        <dbReference type="Pfam" id="PF00535"/>
    </source>
</evidence>
<dbReference type="EMBL" id="JAFVMH010000001">
    <property type="protein sequence ID" value="MBO1323821.1"/>
    <property type="molecule type" value="Genomic_DNA"/>
</dbReference>
<evidence type="ECO:0000256" key="3">
    <source>
        <dbReference type="ARBA" id="ARBA00022679"/>
    </source>
</evidence>
<dbReference type="Gene3D" id="3.90.550.10">
    <property type="entry name" value="Spore Coat Polysaccharide Biosynthesis Protein SpsA, Chain A"/>
    <property type="match status" value="1"/>
</dbReference>
<evidence type="ECO:0000313" key="6">
    <source>
        <dbReference type="EMBL" id="MBO1323821.1"/>
    </source>
</evidence>
<feature type="transmembrane region" description="Helical" evidence="4">
    <location>
        <begin position="251"/>
        <end position="273"/>
    </location>
</feature>
<name>A0A939HMU6_9PROT</name>
<accession>A0A939HMU6</accession>
<dbReference type="AlphaFoldDB" id="A0A939HMU6"/>
<dbReference type="PANTHER" id="PTHR43179">
    <property type="entry name" value="RHAMNOSYLTRANSFERASE WBBL"/>
    <property type="match status" value="1"/>
</dbReference>
<evidence type="ECO:0000256" key="4">
    <source>
        <dbReference type="SAM" id="Phobius"/>
    </source>
</evidence>
<dbReference type="InterPro" id="IPR001173">
    <property type="entry name" value="Glyco_trans_2-like"/>
</dbReference>
<dbReference type="RefSeq" id="WP_207844380.1">
    <property type="nucleotide sequence ID" value="NZ_JAFVMH010000001.1"/>
</dbReference>
<keyword evidence="7" id="KW-1185">Reference proteome</keyword>
<feature type="domain" description="Glycosyltransferase 2-like" evidence="5">
    <location>
        <begin position="9"/>
        <end position="124"/>
    </location>
</feature>
<evidence type="ECO:0000256" key="1">
    <source>
        <dbReference type="ARBA" id="ARBA00006739"/>
    </source>
</evidence>
<comment type="similarity">
    <text evidence="1">Belongs to the glycosyltransferase 2 family.</text>
</comment>
<protein>
    <submittedName>
        <fullName evidence="6">Glycosyltransferase</fullName>
    </submittedName>
</protein>
<dbReference type="SUPFAM" id="SSF53448">
    <property type="entry name" value="Nucleotide-diphospho-sugar transferases"/>
    <property type="match status" value="1"/>
</dbReference>
<evidence type="ECO:0000313" key="7">
    <source>
        <dbReference type="Proteomes" id="UP000664073"/>
    </source>
</evidence>
<dbReference type="InterPro" id="IPR029044">
    <property type="entry name" value="Nucleotide-diphossugar_trans"/>
</dbReference>
<dbReference type="Proteomes" id="UP000664073">
    <property type="component" value="Unassembled WGS sequence"/>
</dbReference>
<comment type="caution">
    <text evidence="6">The sequence shown here is derived from an EMBL/GenBank/DDBJ whole genome shotgun (WGS) entry which is preliminary data.</text>
</comment>
<sequence length="313" mass="35209">MAQQIAALLVTYNRLEKLKVSLAATLAQDFCRVIVVDNASQDGTASWLDQLEDRRLTVLKAGVNLGGAGGFAHGLAYARDLEGVDWIACFDDDAWPEADALAQFRQIEAGGTVGLIAAAVYLPGGQIPQMNRPGLSPFDDWKSFWSFLKNKKRSFGLDDAAYRGTEIKEISYSSFVGAFLKRSMLKETGLLPDCRMFIYCDDTLFTFLCHQAGYGSFFAPLVKFQHDVAARPFTTQVHWRLYYLIRNQMIFYRYFSGRFFCLFQIVLVLKILLAHARFLRQKNGARLVMSALCDGYRLDLSKSHADILLLCGN</sequence>
<keyword evidence="2" id="KW-0328">Glycosyltransferase</keyword>
<proteinExistence type="inferred from homology"/>
<organism evidence="6 7">
    <name type="scientific">Acetobacter garciniae</name>
    <dbReference type="NCBI Taxonomy" id="2817435"/>
    <lineage>
        <taxon>Bacteria</taxon>
        <taxon>Pseudomonadati</taxon>
        <taxon>Pseudomonadota</taxon>
        <taxon>Alphaproteobacteria</taxon>
        <taxon>Acetobacterales</taxon>
        <taxon>Acetobacteraceae</taxon>
        <taxon>Acetobacter</taxon>
    </lineage>
</organism>
<keyword evidence="3" id="KW-0808">Transferase</keyword>
<dbReference type="GO" id="GO:0016757">
    <property type="term" value="F:glycosyltransferase activity"/>
    <property type="evidence" value="ECO:0007669"/>
    <property type="project" value="UniProtKB-KW"/>
</dbReference>